<evidence type="ECO:0000256" key="3">
    <source>
        <dbReference type="ARBA" id="ARBA00022692"/>
    </source>
</evidence>
<name>A0A378F9C2_KLEPN</name>
<dbReference type="GO" id="GO:0055085">
    <property type="term" value="P:transmembrane transport"/>
    <property type="evidence" value="ECO:0007669"/>
    <property type="project" value="InterPro"/>
</dbReference>
<dbReference type="GO" id="GO:0006865">
    <property type="term" value="P:amino acid transport"/>
    <property type="evidence" value="ECO:0007669"/>
    <property type="project" value="InterPro"/>
</dbReference>
<evidence type="ECO:0000256" key="6">
    <source>
        <dbReference type="SAM" id="Phobius"/>
    </source>
</evidence>
<feature type="domain" description="Amino acid permease/ SLC12A" evidence="7">
    <location>
        <begin position="26"/>
        <end position="214"/>
    </location>
</feature>
<sequence>MKDASTSSETVTESGPTLHRGLQNRHIQLIALGGAIGTGLFLGIGPAIQMAGPAVLLGYAVAGIVAFLIMRQLGEMVVEEPVSGSFAHFAYKYWGPFAGFLSGWNYWVMFVLVGMAELTAAGIYMQYWLPDVPTWVWAAAFFIIINAVNLVNVRLYGEAEFWFALIKVLAIIGMIAFGLWMLFGGHGGSKAGFGNLWKHGGFLATGWHGLILSLAVIHVLLRRAGAYRHHRRRSAKPGKEHSQSGQSGGLSYPAVLYRFGWWCCWRSTRGWRSNPTAARL</sequence>
<dbReference type="PANTHER" id="PTHR43495">
    <property type="entry name" value="GABA PERMEASE"/>
    <property type="match status" value="1"/>
</dbReference>
<organism evidence="8 9">
    <name type="scientific">Klebsiella pneumoniae</name>
    <dbReference type="NCBI Taxonomy" id="573"/>
    <lineage>
        <taxon>Bacteria</taxon>
        <taxon>Pseudomonadati</taxon>
        <taxon>Pseudomonadota</taxon>
        <taxon>Gammaproteobacteria</taxon>
        <taxon>Enterobacterales</taxon>
        <taxon>Enterobacteriaceae</taxon>
        <taxon>Klebsiella/Raoultella group</taxon>
        <taxon>Klebsiella</taxon>
        <taxon>Klebsiella pneumoniae complex</taxon>
    </lineage>
</organism>
<feature type="transmembrane region" description="Helical" evidence="6">
    <location>
        <begin position="29"/>
        <end position="48"/>
    </location>
</feature>
<accession>A0A378F9C2</accession>
<keyword evidence="4 6" id="KW-1133">Transmembrane helix</keyword>
<evidence type="ECO:0000256" key="5">
    <source>
        <dbReference type="ARBA" id="ARBA00023136"/>
    </source>
</evidence>
<dbReference type="Proteomes" id="UP000255167">
    <property type="component" value="Unassembled WGS sequence"/>
</dbReference>
<evidence type="ECO:0000256" key="4">
    <source>
        <dbReference type="ARBA" id="ARBA00022989"/>
    </source>
</evidence>
<keyword evidence="5 6" id="KW-0472">Membrane</keyword>
<keyword evidence="3 6" id="KW-0812">Transmembrane</keyword>
<keyword evidence="2" id="KW-0813">Transport</keyword>
<evidence type="ECO:0000256" key="2">
    <source>
        <dbReference type="ARBA" id="ARBA00022448"/>
    </source>
</evidence>
<protein>
    <submittedName>
        <fullName evidence="8">Phenylalanine transporter</fullName>
    </submittedName>
</protein>
<evidence type="ECO:0000256" key="1">
    <source>
        <dbReference type="ARBA" id="ARBA00004141"/>
    </source>
</evidence>
<dbReference type="InterPro" id="IPR004841">
    <property type="entry name" value="AA-permease/SLC12A_dom"/>
</dbReference>
<feature type="transmembrane region" description="Helical" evidence="6">
    <location>
        <begin position="202"/>
        <end position="221"/>
    </location>
</feature>
<dbReference type="PANTHER" id="PTHR43495:SF3">
    <property type="entry name" value="PHENYLALANINE-SPECIFIC PERMEASE"/>
    <property type="match status" value="1"/>
</dbReference>
<comment type="subcellular location">
    <subcellularLocation>
        <location evidence="1">Membrane</location>
        <topology evidence="1">Multi-pass membrane protein</topology>
    </subcellularLocation>
</comment>
<evidence type="ECO:0000313" key="9">
    <source>
        <dbReference type="Proteomes" id="UP000255167"/>
    </source>
</evidence>
<dbReference type="Gene3D" id="1.20.1740.10">
    <property type="entry name" value="Amino acid/polyamine transporter I"/>
    <property type="match status" value="1"/>
</dbReference>
<dbReference type="GO" id="GO:0016020">
    <property type="term" value="C:membrane"/>
    <property type="evidence" value="ECO:0007669"/>
    <property type="project" value="UniProtKB-SubCell"/>
</dbReference>
<feature type="transmembrane region" description="Helical" evidence="6">
    <location>
        <begin position="54"/>
        <end position="70"/>
    </location>
</feature>
<dbReference type="Pfam" id="PF00324">
    <property type="entry name" value="AA_permease"/>
    <property type="match status" value="1"/>
</dbReference>
<dbReference type="AlphaFoldDB" id="A0A378F9C2"/>
<dbReference type="PROSITE" id="PS00218">
    <property type="entry name" value="AMINO_ACID_PERMEASE_1"/>
    <property type="match status" value="1"/>
</dbReference>
<feature type="transmembrane region" description="Helical" evidence="6">
    <location>
        <begin position="106"/>
        <end position="129"/>
    </location>
</feature>
<gene>
    <name evidence="8" type="primary">pheP_2</name>
    <name evidence="8" type="ORF">NCTC9617_02148</name>
</gene>
<dbReference type="EMBL" id="UGNC01000004">
    <property type="protein sequence ID" value="STW40604.1"/>
    <property type="molecule type" value="Genomic_DNA"/>
</dbReference>
<dbReference type="InterPro" id="IPR004840">
    <property type="entry name" value="Amino_acid_permease_CS"/>
</dbReference>
<evidence type="ECO:0000259" key="7">
    <source>
        <dbReference type="Pfam" id="PF00324"/>
    </source>
</evidence>
<reference evidence="8 9" key="1">
    <citation type="submission" date="2018-06" db="EMBL/GenBank/DDBJ databases">
        <authorList>
            <consortium name="Pathogen Informatics"/>
            <person name="Doyle S."/>
        </authorList>
    </citation>
    <scope>NUCLEOTIDE SEQUENCE [LARGE SCALE GENOMIC DNA]</scope>
    <source>
        <strain evidence="8 9">NCTC9617</strain>
    </source>
</reference>
<proteinExistence type="predicted"/>
<evidence type="ECO:0000313" key="8">
    <source>
        <dbReference type="EMBL" id="STW40604.1"/>
    </source>
</evidence>
<feature type="transmembrane region" description="Helical" evidence="6">
    <location>
        <begin position="162"/>
        <end position="182"/>
    </location>
</feature>
<feature type="transmembrane region" description="Helical" evidence="6">
    <location>
        <begin position="135"/>
        <end position="155"/>
    </location>
</feature>